<organism evidence="1 2">
    <name type="scientific">Orchesella dallaii</name>
    <dbReference type="NCBI Taxonomy" id="48710"/>
    <lineage>
        <taxon>Eukaryota</taxon>
        <taxon>Metazoa</taxon>
        <taxon>Ecdysozoa</taxon>
        <taxon>Arthropoda</taxon>
        <taxon>Hexapoda</taxon>
        <taxon>Collembola</taxon>
        <taxon>Entomobryomorpha</taxon>
        <taxon>Entomobryoidea</taxon>
        <taxon>Orchesellidae</taxon>
        <taxon>Orchesellinae</taxon>
        <taxon>Orchesella</taxon>
    </lineage>
</organism>
<evidence type="ECO:0000313" key="1">
    <source>
        <dbReference type="EMBL" id="CAL8124210.1"/>
    </source>
</evidence>
<dbReference type="EMBL" id="CAXLJM020000068">
    <property type="protein sequence ID" value="CAL8124210.1"/>
    <property type="molecule type" value="Genomic_DNA"/>
</dbReference>
<evidence type="ECO:0000313" key="2">
    <source>
        <dbReference type="Proteomes" id="UP001642540"/>
    </source>
</evidence>
<keyword evidence="2" id="KW-1185">Reference proteome</keyword>
<evidence type="ECO:0008006" key="3">
    <source>
        <dbReference type="Google" id="ProtNLM"/>
    </source>
</evidence>
<reference evidence="1 2" key="1">
    <citation type="submission" date="2024-08" db="EMBL/GenBank/DDBJ databases">
        <authorList>
            <person name="Cucini C."/>
            <person name="Frati F."/>
        </authorList>
    </citation>
    <scope>NUCLEOTIDE SEQUENCE [LARGE SCALE GENOMIC DNA]</scope>
</reference>
<dbReference type="Proteomes" id="UP001642540">
    <property type="component" value="Unassembled WGS sequence"/>
</dbReference>
<comment type="caution">
    <text evidence="1">The sequence shown here is derived from an EMBL/GenBank/DDBJ whole genome shotgun (WGS) entry which is preliminary data.</text>
</comment>
<proteinExistence type="predicted"/>
<name>A0ABP1RC44_9HEXA</name>
<sequence>MVTVLLTSEQYFYRCFDTMLISSCDILRQLFKSRWKGITGREWDNSEEDGKYFSEGVGKKILKDAVKHQKLKIQSGNIELWDMTLLSFVLQNFGDPILYKEENEHVRTLKNLRNDQKHNSDNELTTEEYEVAVTDFIKVLEALKMKNDSADAKDFYSILLAKEYDLKMIFKLLHDTTNSEAAILLTKRNK</sequence>
<gene>
    <name evidence="1" type="ORF">ODALV1_LOCUS20517</name>
</gene>
<protein>
    <recommendedName>
        <fullName evidence="3">DZIP3-like HEPN domain-containing protein</fullName>
    </recommendedName>
</protein>
<accession>A0ABP1RC44</accession>